<organism evidence="10 11">
    <name type="scientific">Flavobacterium enshiense DK69</name>
    <dbReference type="NCBI Taxonomy" id="1107311"/>
    <lineage>
        <taxon>Bacteria</taxon>
        <taxon>Pseudomonadati</taxon>
        <taxon>Bacteroidota</taxon>
        <taxon>Flavobacteriia</taxon>
        <taxon>Flavobacteriales</taxon>
        <taxon>Flavobacteriaceae</taxon>
        <taxon>Flavobacterium</taxon>
    </lineage>
</organism>
<feature type="active site" description="Charge relay system" evidence="6">
    <location>
        <position position="397"/>
    </location>
</feature>
<dbReference type="PANTHER" id="PTHR43806">
    <property type="entry name" value="PEPTIDASE S8"/>
    <property type="match status" value="1"/>
</dbReference>
<keyword evidence="3 7" id="KW-0732">Signal</keyword>
<evidence type="ECO:0000256" key="7">
    <source>
        <dbReference type="SAM" id="SignalP"/>
    </source>
</evidence>
<dbReference type="InterPro" id="IPR015500">
    <property type="entry name" value="Peptidase_S8_subtilisin-rel"/>
</dbReference>
<comment type="similarity">
    <text evidence="1 6">Belongs to the peptidase S8 family.</text>
</comment>
<feature type="chain" id="PRO_5004750591" evidence="7">
    <location>
        <begin position="19"/>
        <end position="538"/>
    </location>
</feature>
<evidence type="ECO:0000256" key="5">
    <source>
        <dbReference type="ARBA" id="ARBA00022825"/>
    </source>
</evidence>
<dbReference type="eggNOG" id="COG1404">
    <property type="taxonomic scope" value="Bacteria"/>
</dbReference>
<dbReference type="InterPro" id="IPR026444">
    <property type="entry name" value="Secre_tail"/>
</dbReference>
<evidence type="ECO:0000256" key="3">
    <source>
        <dbReference type="ARBA" id="ARBA00022729"/>
    </source>
</evidence>
<accession>V6S8G7</accession>
<keyword evidence="11" id="KW-1185">Reference proteome</keyword>
<dbReference type="PATRIC" id="fig|1107311.3.peg.1921"/>
<dbReference type="Proteomes" id="UP000030149">
    <property type="component" value="Unassembled WGS sequence"/>
</dbReference>
<dbReference type="SUPFAM" id="SSF52743">
    <property type="entry name" value="Subtilisin-like"/>
    <property type="match status" value="1"/>
</dbReference>
<dbReference type="InterPro" id="IPR036852">
    <property type="entry name" value="Peptidase_S8/S53_dom_sf"/>
</dbReference>
<evidence type="ECO:0000313" key="11">
    <source>
        <dbReference type="Proteomes" id="UP000030149"/>
    </source>
</evidence>
<evidence type="ECO:0000259" key="8">
    <source>
        <dbReference type="Pfam" id="PF00082"/>
    </source>
</evidence>
<dbReference type="GO" id="GO:0004252">
    <property type="term" value="F:serine-type endopeptidase activity"/>
    <property type="evidence" value="ECO:0007669"/>
    <property type="project" value="UniProtKB-UniRule"/>
</dbReference>
<evidence type="ECO:0000259" key="9">
    <source>
        <dbReference type="Pfam" id="PF18962"/>
    </source>
</evidence>
<sequence>MKKKLLFIVLLLSLKSFSQEDAWIYFSDKPSAQSYIDNPLNMLSQRAINRRITQGISLNVQDVPIHQPYVNQVDAATGITVKAKSKWLNAVHVRGTQSNIAALSSLGFVSSIRYANHSLNPGGRIAPVANRNTQKVNKFMDTQVNYNYGSSATQVQMLKADWLHQQNYTGEGKIVAIMDAGFPGVNTEAPFRRLRDNNLILGGYDFVHRANNPYTGFHHGTQVLSNMGGFVDNQLVGTSPDAKYYLFITEDIDSENPVEESYWVEALEMADSLGVDIVNTSLGYFEYDNPAYSYTYNDLNGQKSFASRAADIAFSKGMICVTSAGNSGNSANPHIGVPADAATNLAVGAVNSEEVKTGFSSIGPTFDGRIKPDLMAMGINVTVATENGTIASAAGTSFAGPILAGAVTSFWSAFPSKSNAEIIRLVKASADRYTNPNNNYGYGIPDFKLAFNNALSDSQFYEKEFILYPNPAKNQIIVSFTHLVSDCEISLYNILGQTVLKKKIKDNQSIDIDNLNAGIYTYKITLDHKSETGKLIKK</sequence>
<dbReference type="Pfam" id="PF18962">
    <property type="entry name" value="Por_Secre_tail"/>
    <property type="match status" value="1"/>
</dbReference>
<dbReference type="RefSeq" id="WP_023573941.1">
    <property type="nucleotide sequence ID" value="NZ_AVCS01000013.1"/>
</dbReference>
<evidence type="ECO:0000313" key="10">
    <source>
        <dbReference type="EMBL" id="KGO95598.1"/>
    </source>
</evidence>
<dbReference type="STRING" id="1107311.Q767_10240"/>
<feature type="active site" description="Charge relay system" evidence="6">
    <location>
        <position position="219"/>
    </location>
</feature>
<dbReference type="InterPro" id="IPR023827">
    <property type="entry name" value="Peptidase_S8_Asp-AS"/>
</dbReference>
<dbReference type="PIRSF" id="PIRSF037903">
    <property type="entry name" value="Subtilisin_rel_GFO_2223"/>
    <property type="match status" value="1"/>
</dbReference>
<reference evidence="10 11" key="2">
    <citation type="journal article" date="2015" name="Stand. Genomic Sci.">
        <title>High quality draft genomic sequence of Flavobacterium enshiense DK69(T) and comparison among Flavobacterium genomes.</title>
        <authorList>
            <person name="Zeng Z."/>
            <person name="Chen C."/>
            <person name="Du H."/>
            <person name="Wang G."/>
            <person name="Li M."/>
        </authorList>
    </citation>
    <scope>NUCLEOTIDE SEQUENCE [LARGE SCALE GENOMIC DNA]</scope>
    <source>
        <strain evidence="10 11">DK69</strain>
    </source>
</reference>
<evidence type="ECO:0000256" key="6">
    <source>
        <dbReference type="PROSITE-ProRule" id="PRU01240"/>
    </source>
</evidence>
<evidence type="ECO:0000256" key="4">
    <source>
        <dbReference type="ARBA" id="ARBA00022801"/>
    </source>
</evidence>
<keyword evidence="5 6" id="KW-0720">Serine protease</keyword>
<dbReference type="InterPro" id="IPR017317">
    <property type="entry name" value="Pept_S8_subtilisin_bacteroid-2"/>
</dbReference>
<feature type="domain" description="Secretion system C-terminal sorting" evidence="9">
    <location>
        <begin position="467"/>
        <end position="536"/>
    </location>
</feature>
<dbReference type="OrthoDB" id="1407599at2"/>
<dbReference type="PRINTS" id="PR00723">
    <property type="entry name" value="SUBTILISIN"/>
</dbReference>
<protein>
    <submittedName>
        <fullName evidence="10">Peptidase S8</fullName>
    </submittedName>
</protein>
<keyword evidence="2 6" id="KW-0645">Protease</keyword>
<reference evidence="11" key="1">
    <citation type="submission" date="2013-09" db="EMBL/GenBank/DDBJ databases">
        <authorList>
            <person name="Zeng Z."/>
            <person name="Chen C."/>
        </authorList>
    </citation>
    <scope>NUCLEOTIDE SEQUENCE [LARGE SCALE GENOMIC DNA]</scope>
    <source>
        <strain evidence="11">DK69</strain>
    </source>
</reference>
<dbReference type="GO" id="GO:0006508">
    <property type="term" value="P:proteolysis"/>
    <property type="evidence" value="ECO:0007669"/>
    <property type="project" value="UniProtKB-KW"/>
</dbReference>
<dbReference type="Pfam" id="PF00082">
    <property type="entry name" value="Peptidase_S8"/>
    <property type="match status" value="1"/>
</dbReference>
<comment type="caution">
    <text evidence="10">The sequence shown here is derived from an EMBL/GenBank/DDBJ whole genome shotgun (WGS) entry which is preliminary data.</text>
</comment>
<keyword evidence="4 6" id="KW-0378">Hydrolase</keyword>
<feature type="domain" description="Peptidase S8/S53" evidence="8">
    <location>
        <begin position="171"/>
        <end position="443"/>
    </location>
</feature>
<dbReference type="CDD" id="cd07493">
    <property type="entry name" value="Peptidases_S8_9"/>
    <property type="match status" value="1"/>
</dbReference>
<proteinExistence type="inferred from homology"/>
<dbReference type="PROSITE" id="PS00136">
    <property type="entry name" value="SUBTILASE_ASP"/>
    <property type="match status" value="1"/>
</dbReference>
<dbReference type="InterPro" id="IPR050131">
    <property type="entry name" value="Peptidase_S8_subtilisin-like"/>
</dbReference>
<dbReference type="NCBIfam" id="TIGR04183">
    <property type="entry name" value="Por_Secre_tail"/>
    <property type="match status" value="1"/>
</dbReference>
<gene>
    <name evidence="10" type="ORF">Q767_10240</name>
</gene>
<feature type="active site" description="Charge relay system" evidence="6">
    <location>
        <position position="179"/>
    </location>
</feature>
<dbReference type="PANTHER" id="PTHR43806:SF67">
    <property type="entry name" value="EGF-LIKE DOMAIN-CONTAINING PROTEIN"/>
    <property type="match status" value="1"/>
</dbReference>
<feature type="signal peptide" evidence="7">
    <location>
        <begin position="1"/>
        <end position="18"/>
    </location>
</feature>
<dbReference type="PROSITE" id="PS51892">
    <property type="entry name" value="SUBTILASE"/>
    <property type="match status" value="1"/>
</dbReference>
<dbReference type="AlphaFoldDB" id="V6S8G7"/>
<name>V6S8G7_9FLAO</name>
<dbReference type="InterPro" id="IPR000209">
    <property type="entry name" value="Peptidase_S8/S53_dom"/>
</dbReference>
<evidence type="ECO:0000256" key="1">
    <source>
        <dbReference type="ARBA" id="ARBA00011073"/>
    </source>
</evidence>
<evidence type="ECO:0000256" key="2">
    <source>
        <dbReference type="ARBA" id="ARBA00022670"/>
    </source>
</evidence>
<dbReference type="EMBL" id="JRLZ01000009">
    <property type="protein sequence ID" value="KGO95598.1"/>
    <property type="molecule type" value="Genomic_DNA"/>
</dbReference>
<dbReference type="Gene3D" id="3.40.50.200">
    <property type="entry name" value="Peptidase S8/S53 domain"/>
    <property type="match status" value="1"/>
</dbReference>